<reference evidence="2 3" key="1">
    <citation type="submission" date="2020-03" db="EMBL/GenBank/DDBJ databases">
        <title>Genomic Encyclopedia of Type Strains, Phase III (KMG-III): the genomes of soil and plant-associated and newly described type strains.</title>
        <authorList>
            <person name="Whitman W."/>
        </authorList>
    </citation>
    <scope>NUCLEOTIDE SEQUENCE [LARGE SCALE GENOMIC DNA]</scope>
    <source>
        <strain evidence="2 3">CECT 8804</strain>
    </source>
</reference>
<dbReference type="PROSITE" id="PS51257">
    <property type="entry name" value="PROKAR_LIPOPROTEIN"/>
    <property type="match status" value="1"/>
</dbReference>
<proteinExistence type="predicted"/>
<comment type="caution">
    <text evidence="2">The sequence shown here is derived from an EMBL/GenBank/DDBJ whole genome shotgun (WGS) entry which is preliminary data.</text>
</comment>
<evidence type="ECO:0000256" key="1">
    <source>
        <dbReference type="SAM" id="SignalP"/>
    </source>
</evidence>
<feature type="signal peptide" evidence="1">
    <location>
        <begin position="1"/>
        <end position="23"/>
    </location>
</feature>
<accession>A0ABX0TT10</accession>
<gene>
    <name evidence="2" type="ORF">FHS31_000875</name>
</gene>
<feature type="chain" id="PRO_5045617871" description="Spore coat protein U domain-containing protein" evidence="1">
    <location>
        <begin position="24"/>
        <end position="156"/>
    </location>
</feature>
<evidence type="ECO:0008006" key="4">
    <source>
        <dbReference type="Google" id="ProtNLM"/>
    </source>
</evidence>
<keyword evidence="3" id="KW-1185">Reference proteome</keyword>
<name>A0ABX0TT10_9SPHN</name>
<dbReference type="RefSeq" id="WP_167072158.1">
    <property type="nucleotide sequence ID" value="NZ_JAAOZC010000002.1"/>
</dbReference>
<organism evidence="2 3">
    <name type="scientific">Sphingomonas vulcanisoli</name>
    <dbReference type="NCBI Taxonomy" id="1658060"/>
    <lineage>
        <taxon>Bacteria</taxon>
        <taxon>Pseudomonadati</taxon>
        <taxon>Pseudomonadota</taxon>
        <taxon>Alphaproteobacteria</taxon>
        <taxon>Sphingomonadales</taxon>
        <taxon>Sphingomonadaceae</taxon>
        <taxon>Sphingomonas</taxon>
    </lineage>
</organism>
<keyword evidence="1" id="KW-0732">Signal</keyword>
<dbReference type="Proteomes" id="UP000727456">
    <property type="component" value="Unassembled WGS sequence"/>
</dbReference>
<protein>
    <recommendedName>
        <fullName evidence="4">Spore coat protein U domain-containing protein</fullName>
    </recommendedName>
</protein>
<dbReference type="EMBL" id="JAAOZC010000002">
    <property type="protein sequence ID" value="NIJ07279.1"/>
    <property type="molecule type" value="Genomic_DNA"/>
</dbReference>
<evidence type="ECO:0000313" key="3">
    <source>
        <dbReference type="Proteomes" id="UP000727456"/>
    </source>
</evidence>
<sequence length="156" mass="15278">MKSLNKFAGLLLPALILSCPASADAGTVNFAGTVVNTCVINLTTPGALGMATTGTQLSSDNTGGLAASVTVVATGTAPTLQFGAPQLTGPAGSIAGATKMIGYTSNGGANQPLTSGTSIYAMTRLLDTLTVKAEADNSSGFATGVYGIAATVTCQQ</sequence>
<evidence type="ECO:0000313" key="2">
    <source>
        <dbReference type="EMBL" id="NIJ07279.1"/>
    </source>
</evidence>